<feature type="region of interest" description="Disordered" evidence="3">
    <location>
        <begin position="216"/>
        <end position="244"/>
    </location>
</feature>
<sequence>MAIFHSRVKTFSRARGDSSVAAAAYRAGLLLIDHLTGQRHDYRRRGGVVESFCLVAEDAPDWALVPGELWPAAEAAENRKNSTVAREFEVALPHELTDEQRSELATAIGQALIGRYGFAVQASIHTPGSRDGLNHHVHFLATTRRLTSEGFGEKTRELDGGASGKIEIEWVRKTIASTINEHLRAAGVDQRVDQRRLEVQAEDALARGDIAEAMALSRQPTKHLGKTASALERKGLTTDRGSENARIQEDNEQAFDDLLAQAEREGRAAPMPRGHSQAQARKERGERSGSPASPSSPFPGLEIYGLTGIRMRNLVGKPKPRDHDEVPERSAVDLLADAAQTLAEIVALRSSLALAATHHLLQQLREWGQRVDPGDLRRDLAILVKGLNRLKKRPTRFAQRVAGMGRAERLFHMAERSLEDYNADYPDRGGVWSTGEWAQRRARRQATLRARTIELKAAKAAITPEAEAACEAEIAIAAGQLEEWSQRASLEYAALSPRRIERTDIEASPSVPVLAPRPGRPRP</sequence>
<dbReference type="Proteomes" id="UP000190559">
    <property type="component" value="Unassembled WGS sequence"/>
</dbReference>
<evidence type="ECO:0000256" key="1">
    <source>
        <dbReference type="ARBA" id="ARBA00010873"/>
    </source>
</evidence>
<dbReference type="EMBL" id="LOJW01000007">
    <property type="protein sequence ID" value="OOW72075.1"/>
    <property type="molecule type" value="Genomic_DNA"/>
</dbReference>
<feature type="region of interest" description="Disordered" evidence="3">
    <location>
        <begin position="265"/>
        <end position="301"/>
    </location>
</feature>
<feature type="compositionally biased region" description="Basic and acidic residues" evidence="3">
    <location>
        <begin position="231"/>
        <end position="244"/>
    </location>
</feature>
<evidence type="ECO:0000256" key="3">
    <source>
        <dbReference type="SAM" id="MobiDB-lite"/>
    </source>
</evidence>
<gene>
    <name evidence="5" type="ORF">Xmlh_07075</name>
</gene>
<evidence type="ECO:0000256" key="2">
    <source>
        <dbReference type="ARBA" id="ARBA00022971"/>
    </source>
</evidence>
<keyword evidence="2" id="KW-0184">Conjugation</keyword>
<reference evidence="5 6" key="1">
    <citation type="submission" date="2015-12" db="EMBL/GenBank/DDBJ databases">
        <authorList>
            <person name="Shamseldin A."/>
            <person name="Moawad H."/>
            <person name="Abd El-Rahim W.M."/>
            <person name="Sadowsky M.J."/>
        </authorList>
    </citation>
    <scope>NUCLEOTIDE SEQUENCE [LARGE SCALE GENOMIC DNA]</scope>
    <source>
        <strain evidence="5 6">LMG9050</strain>
    </source>
</reference>
<comment type="similarity">
    <text evidence="1">Belongs to the MobA/MobL family.</text>
</comment>
<organism evidence="5 6">
    <name type="scientific">Xanthomonas axonopodis pv. melhusii</name>
    <dbReference type="NCBI Taxonomy" id="487834"/>
    <lineage>
        <taxon>Bacteria</taxon>
        <taxon>Pseudomonadati</taxon>
        <taxon>Pseudomonadota</taxon>
        <taxon>Gammaproteobacteria</taxon>
        <taxon>Lysobacterales</taxon>
        <taxon>Lysobacteraceae</taxon>
        <taxon>Xanthomonas</taxon>
    </lineage>
</organism>
<dbReference type="RefSeq" id="WP_078563094.1">
    <property type="nucleotide sequence ID" value="NZ_LOJW01000007.1"/>
</dbReference>
<dbReference type="AlphaFoldDB" id="A0A1T1P8X8"/>
<comment type="caution">
    <text evidence="5">The sequence shown here is derived from an EMBL/GenBank/DDBJ whole genome shotgun (WGS) entry which is preliminary data.</text>
</comment>
<protein>
    <submittedName>
        <fullName evidence="5">Plasmid mobilization protein</fullName>
    </submittedName>
</protein>
<evidence type="ECO:0000313" key="5">
    <source>
        <dbReference type="EMBL" id="OOW72075.1"/>
    </source>
</evidence>
<proteinExistence type="inferred from homology"/>
<dbReference type="Pfam" id="PF03389">
    <property type="entry name" value="MobA_MobL"/>
    <property type="match status" value="1"/>
</dbReference>
<dbReference type="InterPro" id="IPR005053">
    <property type="entry name" value="MobA_MobL"/>
</dbReference>
<accession>A0A1T1P8X8</accession>
<feature type="domain" description="MobA/MobL protein" evidence="4">
    <location>
        <begin position="18"/>
        <end position="234"/>
    </location>
</feature>
<name>A0A1T1P8X8_9XANT</name>
<evidence type="ECO:0000313" key="6">
    <source>
        <dbReference type="Proteomes" id="UP000190559"/>
    </source>
</evidence>
<evidence type="ECO:0000259" key="4">
    <source>
        <dbReference type="Pfam" id="PF03389"/>
    </source>
</evidence>
<dbReference type="Gene3D" id="3.30.930.30">
    <property type="match status" value="1"/>
</dbReference>
<feature type="compositionally biased region" description="Low complexity" evidence="3">
    <location>
        <begin position="288"/>
        <end position="300"/>
    </location>
</feature>